<dbReference type="Gene3D" id="3.90.1410.10">
    <property type="entry name" value="set domain protein methyltransferase, domain 1"/>
    <property type="match status" value="1"/>
</dbReference>
<sequence length="542" mass="60440">MMAMSCRQAIGLPLPSFEVAPFGTFLGSGDPFLIAPLRTSSGASTSGSLVTPVTASKESLSGEQRWREGARGQVAAEAFRGRARRAGISEIIGTNAAATTVSLTDTQKALVEEAEEEQWGLYQLAMEGNTTKKVEFRGTRLGYHPELGKGIVAAYDIPAADKQRIILEVPSYLFCSLSAYTPFRFRPDFLEPDNPVVAELNETDEMFDGDTRLALLLLMLKNDDGYDFPLRPDFWRQYIGYYPGVEDCPSLLLATPDELAELQDDHLAQHFRHQQARSEALHKKHFTGAVPRRQRVMCRTLDEFRWALATARAYQLPYEWHVSSQAFPASALIPYADLLNHSDSANCTYRWNRNTQALEVVLLAGRAVAAGEQLTLAYHHKETNAGLMKNYSFALKKNRYERVTVESDARVHHDSLLSALGVAGIEDHYSYKGPSSSWRAQFVDGHVYAALRCLPQWYGPGVPPLPEDERAAALGLADAYRALLDAAPTTLQHDRDLLARAQDDVGLISVRHTTALKYRLERKEFISKIIEVLLFYADDIVL</sequence>
<organism evidence="6 7">
    <name type="scientific">Klebsormidium nitens</name>
    <name type="common">Green alga</name>
    <name type="synonym">Ulothrix nitens</name>
    <dbReference type="NCBI Taxonomy" id="105231"/>
    <lineage>
        <taxon>Eukaryota</taxon>
        <taxon>Viridiplantae</taxon>
        <taxon>Streptophyta</taxon>
        <taxon>Klebsormidiophyceae</taxon>
        <taxon>Klebsormidiales</taxon>
        <taxon>Klebsormidiaceae</taxon>
        <taxon>Klebsormidium</taxon>
    </lineage>
</organism>
<evidence type="ECO:0000256" key="4">
    <source>
        <dbReference type="SAM" id="MobiDB-lite"/>
    </source>
</evidence>
<dbReference type="PANTHER" id="PTHR13271">
    <property type="entry name" value="UNCHARACTERIZED PUTATIVE METHYLTRANSFERASE"/>
    <property type="match status" value="1"/>
</dbReference>
<dbReference type="EMBL" id="DF237336">
    <property type="protein sequence ID" value="GAQ87907.1"/>
    <property type="molecule type" value="Genomic_DNA"/>
</dbReference>
<dbReference type="PANTHER" id="PTHR13271:SF113">
    <property type="entry name" value="[FRUCTOSE-BISPHOSPHATE ALDOLASE]-LYSINE N-METHYLTRANSFERASE, CHLOROPLASTIC"/>
    <property type="match status" value="1"/>
</dbReference>
<keyword evidence="7" id="KW-1185">Reference proteome</keyword>
<proteinExistence type="predicted"/>
<accession>A0A1Y1IGR8</accession>
<keyword evidence="3" id="KW-0949">S-adenosyl-L-methionine</keyword>
<dbReference type="PROSITE" id="PS50280">
    <property type="entry name" value="SET"/>
    <property type="match status" value="1"/>
</dbReference>
<dbReference type="InterPro" id="IPR001214">
    <property type="entry name" value="SET_dom"/>
</dbReference>
<dbReference type="GO" id="GO:0016279">
    <property type="term" value="F:protein-lysine N-methyltransferase activity"/>
    <property type="evidence" value="ECO:0000318"/>
    <property type="project" value="GO_Central"/>
</dbReference>
<feature type="domain" description="SET" evidence="5">
    <location>
        <begin position="132"/>
        <end position="379"/>
    </location>
</feature>
<evidence type="ECO:0000313" key="6">
    <source>
        <dbReference type="EMBL" id="GAQ87907.1"/>
    </source>
</evidence>
<dbReference type="Pfam" id="PF00856">
    <property type="entry name" value="SET"/>
    <property type="match status" value="1"/>
</dbReference>
<dbReference type="Gene3D" id="3.90.1420.10">
    <property type="entry name" value="Rubisco LSMT, substrate-binding domain"/>
    <property type="match status" value="1"/>
</dbReference>
<feature type="region of interest" description="Disordered" evidence="4">
    <location>
        <begin position="41"/>
        <end position="65"/>
    </location>
</feature>
<dbReference type="AlphaFoldDB" id="A0A1Y1IGR8"/>
<dbReference type="Proteomes" id="UP000054558">
    <property type="component" value="Unassembled WGS sequence"/>
</dbReference>
<dbReference type="GO" id="GO:0032259">
    <property type="term" value="P:methylation"/>
    <property type="evidence" value="ECO:0007669"/>
    <property type="project" value="UniProtKB-KW"/>
</dbReference>
<evidence type="ECO:0000256" key="1">
    <source>
        <dbReference type="ARBA" id="ARBA00022603"/>
    </source>
</evidence>
<dbReference type="SUPFAM" id="SSF82199">
    <property type="entry name" value="SET domain"/>
    <property type="match status" value="1"/>
</dbReference>
<evidence type="ECO:0000256" key="2">
    <source>
        <dbReference type="ARBA" id="ARBA00022679"/>
    </source>
</evidence>
<feature type="compositionally biased region" description="Polar residues" evidence="4">
    <location>
        <begin position="41"/>
        <end position="62"/>
    </location>
</feature>
<dbReference type="InterPro" id="IPR046341">
    <property type="entry name" value="SET_dom_sf"/>
</dbReference>
<evidence type="ECO:0000259" key="5">
    <source>
        <dbReference type="PROSITE" id="PS50280"/>
    </source>
</evidence>
<evidence type="ECO:0000256" key="3">
    <source>
        <dbReference type="ARBA" id="ARBA00022691"/>
    </source>
</evidence>
<reference evidence="6 7" key="1">
    <citation type="journal article" date="2014" name="Nat. Commun.">
        <title>Klebsormidium flaccidum genome reveals primary factors for plant terrestrial adaptation.</title>
        <authorList>
            <person name="Hori K."/>
            <person name="Maruyama F."/>
            <person name="Fujisawa T."/>
            <person name="Togashi T."/>
            <person name="Yamamoto N."/>
            <person name="Seo M."/>
            <person name="Sato S."/>
            <person name="Yamada T."/>
            <person name="Mori H."/>
            <person name="Tajima N."/>
            <person name="Moriyama T."/>
            <person name="Ikeuchi M."/>
            <person name="Watanabe M."/>
            <person name="Wada H."/>
            <person name="Kobayashi K."/>
            <person name="Saito M."/>
            <person name="Masuda T."/>
            <person name="Sasaki-Sekimoto Y."/>
            <person name="Mashiguchi K."/>
            <person name="Awai K."/>
            <person name="Shimojima M."/>
            <person name="Masuda S."/>
            <person name="Iwai M."/>
            <person name="Nobusawa T."/>
            <person name="Narise T."/>
            <person name="Kondo S."/>
            <person name="Saito H."/>
            <person name="Sato R."/>
            <person name="Murakawa M."/>
            <person name="Ihara Y."/>
            <person name="Oshima-Yamada Y."/>
            <person name="Ohtaka K."/>
            <person name="Satoh M."/>
            <person name="Sonobe K."/>
            <person name="Ishii M."/>
            <person name="Ohtani R."/>
            <person name="Kanamori-Sato M."/>
            <person name="Honoki R."/>
            <person name="Miyazaki D."/>
            <person name="Mochizuki H."/>
            <person name="Umetsu J."/>
            <person name="Higashi K."/>
            <person name="Shibata D."/>
            <person name="Kamiya Y."/>
            <person name="Sato N."/>
            <person name="Nakamura Y."/>
            <person name="Tabata S."/>
            <person name="Ida S."/>
            <person name="Kurokawa K."/>
            <person name="Ohta H."/>
        </authorList>
    </citation>
    <scope>NUCLEOTIDE SEQUENCE [LARGE SCALE GENOMIC DNA]</scope>
    <source>
        <strain evidence="6 7">NIES-2285</strain>
    </source>
</reference>
<dbReference type="OMA" id="SSANPWD"/>
<protein>
    <recommendedName>
        <fullName evidence="5">SET domain-containing protein</fullName>
    </recommendedName>
</protein>
<dbReference type="CDD" id="cd10527">
    <property type="entry name" value="SET_LSMT"/>
    <property type="match status" value="1"/>
</dbReference>
<dbReference type="InterPro" id="IPR036464">
    <property type="entry name" value="Rubisco_LSMT_subst-bd_sf"/>
</dbReference>
<gene>
    <name evidence="6" type="ORF">KFL_003870040</name>
</gene>
<evidence type="ECO:0000313" key="7">
    <source>
        <dbReference type="Proteomes" id="UP000054558"/>
    </source>
</evidence>
<dbReference type="SUPFAM" id="SSF81822">
    <property type="entry name" value="RuBisCo LSMT C-terminal, substrate-binding domain"/>
    <property type="match status" value="1"/>
</dbReference>
<dbReference type="STRING" id="105231.A0A1Y1IGR8"/>
<keyword evidence="1" id="KW-0489">Methyltransferase</keyword>
<dbReference type="InterPro" id="IPR050600">
    <property type="entry name" value="SETD3_SETD6_MTase"/>
</dbReference>
<name>A0A1Y1IGR8_KLENI</name>
<keyword evidence="2" id="KW-0808">Transferase</keyword>
<dbReference type="OrthoDB" id="341421at2759"/>